<dbReference type="KEGG" id="tta:Theth_0123"/>
<evidence type="ECO:0000256" key="7">
    <source>
        <dbReference type="ARBA" id="ARBA00023204"/>
    </source>
</evidence>
<evidence type="ECO:0000313" key="12">
    <source>
        <dbReference type="EMBL" id="AEH50227.1"/>
    </source>
</evidence>
<evidence type="ECO:0000256" key="6">
    <source>
        <dbReference type="ARBA" id="ARBA00023125"/>
    </source>
</evidence>
<evidence type="ECO:0000256" key="10">
    <source>
        <dbReference type="RuleBase" id="RU003756"/>
    </source>
</evidence>
<dbReference type="PANTHER" id="PTHR11361:SF34">
    <property type="entry name" value="DNA MISMATCH REPAIR PROTEIN MSH1, MITOCHONDRIAL"/>
    <property type="match status" value="1"/>
</dbReference>
<feature type="binding site" evidence="9">
    <location>
        <begin position="594"/>
        <end position="601"/>
    </location>
    <ligand>
        <name>ATP</name>
        <dbReference type="ChEBI" id="CHEBI:30616"/>
    </ligand>
</feature>
<feature type="domain" description="DNA mismatch repair proteins mutS family" evidence="11">
    <location>
        <begin position="668"/>
        <end position="684"/>
    </location>
</feature>
<dbReference type="GO" id="GO:0003684">
    <property type="term" value="F:damaged DNA binding"/>
    <property type="evidence" value="ECO:0007669"/>
    <property type="project" value="UniProtKB-UniRule"/>
</dbReference>
<keyword evidence="7 9" id="KW-0234">DNA repair</keyword>
<dbReference type="Gene3D" id="3.40.1170.10">
    <property type="entry name" value="DNA repair protein MutS, domain I"/>
    <property type="match status" value="1"/>
</dbReference>
<dbReference type="PROSITE" id="PS00486">
    <property type="entry name" value="DNA_MISMATCH_REPAIR_2"/>
    <property type="match status" value="1"/>
</dbReference>
<dbReference type="Pfam" id="PF05188">
    <property type="entry name" value="MutS_II"/>
    <property type="match status" value="1"/>
</dbReference>
<keyword evidence="6 9" id="KW-0238">DNA-binding</keyword>
<comment type="function">
    <text evidence="8 9">This protein is involved in the repair of mismatches in DNA. It is possible that it carries out the mismatch recognition step. This protein has a weak ATPase activity.</text>
</comment>
<dbReference type="SUPFAM" id="SSF55271">
    <property type="entry name" value="DNA repair protein MutS, domain I"/>
    <property type="match status" value="1"/>
</dbReference>
<dbReference type="SUPFAM" id="SSF52540">
    <property type="entry name" value="P-loop containing nucleoside triphosphate hydrolases"/>
    <property type="match status" value="1"/>
</dbReference>
<dbReference type="Gene3D" id="3.40.50.300">
    <property type="entry name" value="P-loop containing nucleotide triphosphate hydrolases"/>
    <property type="match status" value="1"/>
</dbReference>
<dbReference type="InterPro" id="IPR017261">
    <property type="entry name" value="DNA_mismatch_repair_MutS/MSH"/>
</dbReference>
<dbReference type="InterPro" id="IPR005748">
    <property type="entry name" value="DNA_mismatch_repair_MutS"/>
</dbReference>
<dbReference type="FunFam" id="3.40.1170.10:FF:000001">
    <property type="entry name" value="DNA mismatch repair protein MutS"/>
    <property type="match status" value="1"/>
</dbReference>
<proteinExistence type="inferred from homology"/>
<dbReference type="InterPro" id="IPR007695">
    <property type="entry name" value="DNA_mismatch_repair_MutS-lik_N"/>
</dbReference>
<dbReference type="InterPro" id="IPR027417">
    <property type="entry name" value="P-loop_NTPase"/>
</dbReference>
<dbReference type="Pfam" id="PF05190">
    <property type="entry name" value="MutS_IV"/>
    <property type="match status" value="1"/>
</dbReference>
<evidence type="ECO:0000256" key="9">
    <source>
        <dbReference type="HAMAP-Rule" id="MF_00096"/>
    </source>
</evidence>
<dbReference type="GO" id="GO:0005524">
    <property type="term" value="F:ATP binding"/>
    <property type="evidence" value="ECO:0007669"/>
    <property type="project" value="UniProtKB-UniRule"/>
</dbReference>
<evidence type="ECO:0000256" key="1">
    <source>
        <dbReference type="ARBA" id="ARBA00006271"/>
    </source>
</evidence>
<evidence type="ECO:0000256" key="3">
    <source>
        <dbReference type="ARBA" id="ARBA00022741"/>
    </source>
</evidence>
<keyword evidence="3 9" id="KW-0547">Nucleotide-binding</keyword>
<dbReference type="SUPFAM" id="SSF48334">
    <property type="entry name" value="DNA repair protein MutS, domain III"/>
    <property type="match status" value="1"/>
</dbReference>
<dbReference type="AlphaFoldDB" id="F7YUP2"/>
<dbReference type="InterPro" id="IPR007861">
    <property type="entry name" value="DNA_mismatch_repair_MutS_clamp"/>
</dbReference>
<dbReference type="InterPro" id="IPR045076">
    <property type="entry name" value="MutS"/>
</dbReference>
<dbReference type="Gene3D" id="3.30.420.110">
    <property type="entry name" value="MutS, connector domain"/>
    <property type="match status" value="1"/>
</dbReference>
<sequence>MKLTPMMQQYLQIKSQYKDAILLFRLGDFYEAFFEDAYTVSKALDLVLTQRQGAPMAGVPYHALNSYLKRLVQLGYKVAICEQMEDPATAKGLVKRQVTRIVTPGTLVEDELLESDSNNYLAVVLKDQEKYHVAAVDVSTGDSLVACFNDLESVFDFLNSIKATQILCDPSLKSTFQSVFNVLVEPLQDWHLNPHGMEQDVAKVFNVVTIDHLELKENLKAFAALVRYLRYTMMVENLMLKPPKIIRDERFVILDSTTVEHLNLIEPKGKSLFDVLNYTKTSMGSRLLKSWILQPLRDQKEITSRLDKVQAFVEDQILLSELREYLHTVKDLHRIASRLRYGKATPKDLVALRTTLEVCPQIQQLLLTNDAFLEAENLDCLTDLCEELAKALEDEPSNVIGEGKVIRQGYDKEFDELKDLVYNSEKFLAEYEQRERVLTNIPNLRVGYNSVFGYYIEVTKSHLSKVPPHYIRRQTLVNAERFVTEELKQFEEKMLHAKELLEKKEKELFDSLCQKALEKVDKIIAIADFIANIDALQSLAYAANLNKYTRPKFSNDGKLVLVKSRHPIAEKFTENFVPNDLTLSNQESFVILTGPNMSGKSTFVRQVGLIALMAQIGSFVPAEEAVLPIFDRIFVKMGVRDDIIGGKSTFLTEMNEIAKIIYQATKDSLVLLDEVGRGTSTFDGISIAWAISEYLHTKIKCKCIFATHFTELTELANLYDGIVNKTIQVMEQGSQVIFLHKVVDGVADKSYGIDVAAIAGIPAEIVQRAREVLDVIASKSELEDRLKVVSTERLRKIGRKKVNPNQTTLW</sequence>
<evidence type="ECO:0000313" key="13">
    <source>
        <dbReference type="Proteomes" id="UP000006804"/>
    </source>
</evidence>
<dbReference type="InterPro" id="IPR007696">
    <property type="entry name" value="DNA_mismatch_repair_MutS_core"/>
</dbReference>
<dbReference type="Gene3D" id="1.10.1420.10">
    <property type="match status" value="2"/>
</dbReference>
<accession>F7YUP2</accession>
<keyword evidence="13" id="KW-1185">Reference proteome</keyword>
<dbReference type="InterPro" id="IPR000432">
    <property type="entry name" value="DNA_mismatch_repair_MutS_C"/>
</dbReference>
<dbReference type="GO" id="GO:0005829">
    <property type="term" value="C:cytosol"/>
    <property type="evidence" value="ECO:0007669"/>
    <property type="project" value="TreeGrafter"/>
</dbReference>
<gene>
    <name evidence="9" type="primary">mutS</name>
    <name evidence="12" type="ORF">Theth_0123</name>
</gene>
<evidence type="ECO:0000256" key="8">
    <source>
        <dbReference type="ARBA" id="ARBA00024647"/>
    </source>
</evidence>
<comment type="similarity">
    <text evidence="1 9 10">Belongs to the DNA mismatch repair MutS family.</text>
</comment>
<dbReference type="PIRSF" id="PIRSF037677">
    <property type="entry name" value="DNA_mis_repair_Msh6"/>
    <property type="match status" value="1"/>
</dbReference>
<evidence type="ECO:0000256" key="5">
    <source>
        <dbReference type="ARBA" id="ARBA00022840"/>
    </source>
</evidence>
<dbReference type="GO" id="GO:0006298">
    <property type="term" value="P:mismatch repair"/>
    <property type="evidence" value="ECO:0007669"/>
    <property type="project" value="UniProtKB-UniRule"/>
</dbReference>
<evidence type="ECO:0000256" key="4">
    <source>
        <dbReference type="ARBA" id="ARBA00022763"/>
    </source>
</evidence>
<dbReference type="PATRIC" id="fig|688269.3.peg.125"/>
<dbReference type="GO" id="GO:0030983">
    <property type="term" value="F:mismatched DNA binding"/>
    <property type="evidence" value="ECO:0007669"/>
    <property type="project" value="InterPro"/>
</dbReference>
<dbReference type="eggNOG" id="COG0249">
    <property type="taxonomic scope" value="Bacteria"/>
</dbReference>
<dbReference type="SUPFAM" id="SSF53150">
    <property type="entry name" value="DNA repair protein MutS, domain II"/>
    <property type="match status" value="1"/>
</dbReference>
<dbReference type="Pfam" id="PF05192">
    <property type="entry name" value="MutS_III"/>
    <property type="match status" value="1"/>
</dbReference>
<dbReference type="STRING" id="688269.Theth_0123"/>
<reference evidence="12 13" key="1">
    <citation type="submission" date="2010-11" db="EMBL/GenBank/DDBJ databases">
        <title>The complete genome of Thermotoga thermarum DSM 5069.</title>
        <authorList>
            <consortium name="US DOE Joint Genome Institute (JGI-PGF)"/>
            <person name="Lucas S."/>
            <person name="Copeland A."/>
            <person name="Lapidus A."/>
            <person name="Bruce D."/>
            <person name="Goodwin L."/>
            <person name="Pitluck S."/>
            <person name="Kyrpides N."/>
            <person name="Mavromatis K."/>
            <person name="Ivanova N."/>
            <person name="Zeytun A."/>
            <person name="Brettin T."/>
            <person name="Detter J.C."/>
            <person name="Tapia R."/>
            <person name="Han C."/>
            <person name="Land M."/>
            <person name="Hauser L."/>
            <person name="Markowitz V."/>
            <person name="Cheng J.-F."/>
            <person name="Hugenholtz P."/>
            <person name="Woyke T."/>
            <person name="Wu D."/>
            <person name="Spring S."/>
            <person name="Schroeder M."/>
            <person name="Brambilla E."/>
            <person name="Klenk H.-P."/>
            <person name="Eisen J.A."/>
        </authorList>
    </citation>
    <scope>NUCLEOTIDE SEQUENCE [LARGE SCALE GENOMIC DNA]</scope>
    <source>
        <strain evidence="12 13">DSM 5069</strain>
    </source>
</reference>
<dbReference type="SMART" id="SM00533">
    <property type="entry name" value="MUTSd"/>
    <property type="match status" value="1"/>
</dbReference>
<dbReference type="FunFam" id="3.40.50.300:FF:000870">
    <property type="entry name" value="MutS protein homolog 4"/>
    <property type="match status" value="1"/>
</dbReference>
<dbReference type="OrthoDB" id="9802448at2"/>
<dbReference type="RefSeq" id="WP_013931451.1">
    <property type="nucleotide sequence ID" value="NC_015707.1"/>
</dbReference>
<dbReference type="EMBL" id="CP002351">
    <property type="protein sequence ID" value="AEH50227.1"/>
    <property type="molecule type" value="Genomic_DNA"/>
</dbReference>
<dbReference type="SMART" id="SM00534">
    <property type="entry name" value="MUTSac"/>
    <property type="match status" value="1"/>
</dbReference>
<dbReference type="Pfam" id="PF01624">
    <property type="entry name" value="MutS_I"/>
    <property type="match status" value="1"/>
</dbReference>
<dbReference type="Proteomes" id="UP000006804">
    <property type="component" value="Chromosome"/>
</dbReference>
<dbReference type="InterPro" id="IPR036678">
    <property type="entry name" value="MutS_con_dom_sf"/>
</dbReference>
<dbReference type="NCBIfam" id="TIGR01070">
    <property type="entry name" value="mutS1"/>
    <property type="match status" value="1"/>
</dbReference>
<keyword evidence="4 9" id="KW-0227">DNA damage</keyword>
<dbReference type="HAMAP" id="MF_00096">
    <property type="entry name" value="MutS"/>
    <property type="match status" value="1"/>
</dbReference>
<dbReference type="CDD" id="cd03284">
    <property type="entry name" value="ABC_MutS1"/>
    <property type="match status" value="1"/>
</dbReference>
<organism evidence="12 13">
    <name type="scientific">Pseudothermotoga thermarum DSM 5069</name>
    <dbReference type="NCBI Taxonomy" id="688269"/>
    <lineage>
        <taxon>Bacteria</taxon>
        <taxon>Thermotogati</taxon>
        <taxon>Thermotogota</taxon>
        <taxon>Thermotogae</taxon>
        <taxon>Thermotogales</taxon>
        <taxon>Thermotogaceae</taxon>
        <taxon>Pseudothermotoga</taxon>
    </lineage>
</organism>
<name>F7YUP2_9THEM</name>
<dbReference type="GO" id="GO:0140664">
    <property type="term" value="F:ATP-dependent DNA damage sensor activity"/>
    <property type="evidence" value="ECO:0007669"/>
    <property type="project" value="InterPro"/>
</dbReference>
<dbReference type="InterPro" id="IPR007860">
    <property type="entry name" value="DNA_mmatch_repair_MutS_con_dom"/>
</dbReference>
<evidence type="ECO:0000259" key="11">
    <source>
        <dbReference type="PROSITE" id="PS00486"/>
    </source>
</evidence>
<dbReference type="PANTHER" id="PTHR11361">
    <property type="entry name" value="DNA MISMATCH REPAIR PROTEIN MUTS FAMILY MEMBER"/>
    <property type="match status" value="1"/>
</dbReference>
<dbReference type="InterPro" id="IPR016151">
    <property type="entry name" value="DNA_mismatch_repair_MutS_N"/>
</dbReference>
<dbReference type="NCBIfam" id="NF003810">
    <property type="entry name" value="PRK05399.1"/>
    <property type="match status" value="1"/>
</dbReference>
<protein>
    <recommendedName>
        <fullName evidence="2 9">DNA mismatch repair protein MutS</fullName>
    </recommendedName>
</protein>
<dbReference type="Pfam" id="PF00488">
    <property type="entry name" value="MutS_V"/>
    <property type="match status" value="1"/>
</dbReference>
<dbReference type="InterPro" id="IPR036187">
    <property type="entry name" value="DNA_mismatch_repair_MutS_sf"/>
</dbReference>
<dbReference type="HOGENOM" id="CLU_002472_1_3_0"/>
<evidence type="ECO:0000256" key="2">
    <source>
        <dbReference type="ARBA" id="ARBA00021982"/>
    </source>
</evidence>
<keyword evidence="5 9" id="KW-0067">ATP-binding</keyword>